<comment type="caution">
    <text evidence="4">The sequence shown here is derived from an EMBL/GenBank/DDBJ whole genome shotgun (WGS) entry which is preliminary data.</text>
</comment>
<dbReference type="PANTHER" id="PTHR31223">
    <property type="entry name" value="LOG FAMILY PROTEIN YJL055W"/>
    <property type="match status" value="1"/>
</dbReference>
<dbReference type="RefSeq" id="WP_060940678.1">
    <property type="nucleotide sequence ID" value="NZ_KQ957245.1"/>
</dbReference>
<dbReference type="EC" id="3.2.2.n1" evidence="3"/>
<dbReference type="PANTHER" id="PTHR31223:SF70">
    <property type="entry name" value="LOG FAMILY PROTEIN YJL055W"/>
    <property type="match status" value="1"/>
</dbReference>
<dbReference type="Pfam" id="PF03641">
    <property type="entry name" value="Lysine_decarbox"/>
    <property type="match status" value="1"/>
</dbReference>
<dbReference type="InterPro" id="IPR031100">
    <property type="entry name" value="LOG_fam"/>
</dbReference>
<dbReference type="GO" id="GO:0009691">
    <property type="term" value="P:cytokinin biosynthetic process"/>
    <property type="evidence" value="ECO:0007669"/>
    <property type="project" value="UniProtKB-UniRule"/>
</dbReference>
<proteinExistence type="inferred from homology"/>
<dbReference type="SUPFAM" id="SSF102405">
    <property type="entry name" value="MCP/YpsA-like"/>
    <property type="match status" value="1"/>
</dbReference>
<evidence type="ECO:0000313" key="4">
    <source>
        <dbReference type="EMBL" id="KXA39540.1"/>
    </source>
</evidence>
<evidence type="ECO:0000313" key="5">
    <source>
        <dbReference type="Proteomes" id="UP000070533"/>
    </source>
</evidence>
<keyword evidence="5" id="KW-1185">Reference proteome</keyword>
<protein>
    <recommendedName>
        <fullName evidence="3">Cytokinin riboside 5'-monophosphate phosphoribohydrolase</fullName>
        <ecNumber evidence="3">3.2.2.n1</ecNumber>
    </recommendedName>
</protein>
<comment type="similarity">
    <text evidence="2 3">Belongs to the LOG family.</text>
</comment>
<dbReference type="GO" id="GO:0005829">
    <property type="term" value="C:cytosol"/>
    <property type="evidence" value="ECO:0007669"/>
    <property type="project" value="TreeGrafter"/>
</dbReference>
<dbReference type="Gene3D" id="3.40.50.450">
    <property type="match status" value="1"/>
</dbReference>
<keyword evidence="3" id="KW-0378">Hydrolase</keyword>
<dbReference type="PATRIC" id="fig|28128.5.peg.1399"/>
<dbReference type="Proteomes" id="UP000070533">
    <property type="component" value="Unassembled WGS sequence"/>
</dbReference>
<dbReference type="GO" id="GO:0008714">
    <property type="term" value="F:AMP nucleosidase activity"/>
    <property type="evidence" value="ECO:0007669"/>
    <property type="project" value="UniProtKB-EC"/>
</dbReference>
<dbReference type="eggNOG" id="COG1611">
    <property type="taxonomic scope" value="Bacteria"/>
</dbReference>
<name>A0A133Q9H4_9BACT</name>
<organism evidence="4 5">
    <name type="scientific">Prevotella corporis</name>
    <dbReference type="NCBI Taxonomy" id="28128"/>
    <lineage>
        <taxon>Bacteria</taxon>
        <taxon>Pseudomonadati</taxon>
        <taxon>Bacteroidota</taxon>
        <taxon>Bacteroidia</taxon>
        <taxon>Bacteroidales</taxon>
        <taxon>Prevotellaceae</taxon>
        <taxon>Prevotella</taxon>
    </lineage>
</organism>
<dbReference type="EMBL" id="LRQG01000092">
    <property type="protein sequence ID" value="KXA39540.1"/>
    <property type="molecule type" value="Genomic_DNA"/>
</dbReference>
<gene>
    <name evidence="4" type="ORF">HMPREF3226_01376</name>
</gene>
<dbReference type="NCBIfam" id="TIGR00730">
    <property type="entry name" value="Rossman fold protein, TIGR00730 family"/>
    <property type="match status" value="1"/>
</dbReference>
<dbReference type="InterPro" id="IPR005269">
    <property type="entry name" value="LOG"/>
</dbReference>
<evidence type="ECO:0000256" key="1">
    <source>
        <dbReference type="ARBA" id="ARBA00000274"/>
    </source>
</evidence>
<accession>A0A133Q9H4</accession>
<sequence>MKIAVYCSANENIDPDFFQLSADFGKWMGANGHTLVYGGCNIGLMECIGTAVRNAGGSTIGVVPRIIEEGGKKSDSIDIEIPCDCLTDRKDIMMLRSDVFVALPGGIGTLDELFTVAASATIGYHKKKMILYNMKGFWNQLVNLLEDLQERGFIRGNYQNYIQIANNQQELVELIEKAQ</sequence>
<evidence type="ECO:0000256" key="3">
    <source>
        <dbReference type="RuleBase" id="RU363015"/>
    </source>
</evidence>
<reference evidence="5" key="1">
    <citation type="submission" date="2016-01" db="EMBL/GenBank/DDBJ databases">
        <authorList>
            <person name="Mitreva M."/>
            <person name="Pepin K.H."/>
            <person name="Mihindukulasuriya K.A."/>
            <person name="Fulton R."/>
            <person name="Fronick C."/>
            <person name="O'Laughlin M."/>
            <person name="Miner T."/>
            <person name="Herter B."/>
            <person name="Rosa B.A."/>
            <person name="Cordes M."/>
            <person name="Tomlinson C."/>
            <person name="Wollam A."/>
            <person name="Palsikar V.B."/>
            <person name="Mardis E.R."/>
            <person name="Wilson R.K."/>
        </authorList>
    </citation>
    <scope>NUCLEOTIDE SEQUENCE [LARGE SCALE GENOMIC DNA]</scope>
    <source>
        <strain evidence="5">MJR7716</strain>
    </source>
</reference>
<comment type="catalytic activity">
    <reaction evidence="1">
        <text>AMP + H2O = D-ribose 5-phosphate + adenine</text>
        <dbReference type="Rhea" id="RHEA:20129"/>
        <dbReference type="ChEBI" id="CHEBI:15377"/>
        <dbReference type="ChEBI" id="CHEBI:16708"/>
        <dbReference type="ChEBI" id="CHEBI:78346"/>
        <dbReference type="ChEBI" id="CHEBI:456215"/>
        <dbReference type="EC" id="3.2.2.4"/>
    </reaction>
</comment>
<keyword evidence="3" id="KW-0203">Cytokinin biosynthesis</keyword>
<dbReference type="OrthoDB" id="9801098at2"/>
<dbReference type="AlphaFoldDB" id="A0A133Q9H4"/>
<dbReference type="STRING" id="28128.HMPREF3226_01376"/>
<evidence type="ECO:0000256" key="2">
    <source>
        <dbReference type="ARBA" id="ARBA00006763"/>
    </source>
</evidence>